<proteinExistence type="predicted"/>
<sequence length="345" mass="38524">MTLDEAVARADLPGLVARYYPESGAKPSKAGLYLAVWRGERHPSFSVYRHRGVWFFRDHATGEKGNAWHFLREIVGLSEAETLEVLGVSEERERSWKEVLEEGQRRLKALGRVPEEMRGRGFTLEDLLELGFGLTPEGTLIPVLSPEGRPVGVKVRRRQAPPKYRYLEGGMKASPWHSPGFSREDLPVVVVEGELNAAIASRVFPEAAFVGVAGAENSPDWKALRGRKVFLAADGDEAGRRALARWQEEARSFGLFPLPLPPLEEDFCEVAGRYGREALKGFLASALDWRCTEAVLLEGEEEAMRKRIVGKVALEGVEPLGWAGGRRVVRWRAWFRGEAPGLLVW</sequence>
<dbReference type="GO" id="GO:0003677">
    <property type="term" value="F:DNA binding"/>
    <property type="evidence" value="ECO:0007669"/>
    <property type="project" value="InterPro"/>
</dbReference>
<dbReference type="Gene3D" id="3.90.580.10">
    <property type="entry name" value="Zinc finger, CHC2-type domain"/>
    <property type="match status" value="1"/>
</dbReference>
<dbReference type="InterPro" id="IPR036977">
    <property type="entry name" value="DNA_primase_Znf_CHC2"/>
</dbReference>
<organism evidence="1">
    <name type="scientific">Thermus caliditerrae</name>
    <dbReference type="NCBI Taxonomy" id="1330700"/>
    <lineage>
        <taxon>Bacteria</taxon>
        <taxon>Thermotogati</taxon>
        <taxon>Deinococcota</taxon>
        <taxon>Deinococci</taxon>
        <taxon>Thermales</taxon>
        <taxon>Thermaceae</taxon>
        <taxon>Thermus</taxon>
    </lineage>
</organism>
<name>A0A7C5VJL5_9DEIN</name>
<evidence type="ECO:0000313" key="1">
    <source>
        <dbReference type="EMBL" id="HHM68034.1"/>
    </source>
</evidence>
<dbReference type="GO" id="GO:0006260">
    <property type="term" value="P:DNA replication"/>
    <property type="evidence" value="ECO:0007669"/>
    <property type="project" value="InterPro"/>
</dbReference>
<reference evidence="1" key="1">
    <citation type="journal article" date="2020" name="mSystems">
        <title>Genome- and Community-Level Interaction Insights into Carbon Utilization and Element Cycling Functions of Hydrothermarchaeota in Hydrothermal Sediment.</title>
        <authorList>
            <person name="Zhou Z."/>
            <person name="Liu Y."/>
            <person name="Xu W."/>
            <person name="Pan J."/>
            <person name="Luo Z.H."/>
            <person name="Li M."/>
        </authorList>
    </citation>
    <scope>NUCLEOTIDE SEQUENCE [LARGE SCALE GENOMIC DNA]</scope>
    <source>
        <strain evidence="1">SpSt-1071</strain>
    </source>
</reference>
<dbReference type="InterPro" id="IPR034154">
    <property type="entry name" value="TOPRIM_DnaG/twinkle"/>
</dbReference>
<dbReference type="GO" id="GO:0008270">
    <property type="term" value="F:zinc ion binding"/>
    <property type="evidence" value="ECO:0007669"/>
    <property type="project" value="InterPro"/>
</dbReference>
<dbReference type="SUPFAM" id="SSF56731">
    <property type="entry name" value="DNA primase core"/>
    <property type="match status" value="1"/>
</dbReference>
<dbReference type="AlphaFoldDB" id="A0A7C5VJL5"/>
<protein>
    <submittedName>
        <fullName evidence="1">Uncharacterized protein</fullName>
    </submittedName>
</protein>
<dbReference type="EMBL" id="DRXE01000185">
    <property type="protein sequence ID" value="HHM68034.1"/>
    <property type="molecule type" value="Genomic_DNA"/>
</dbReference>
<dbReference type="SUPFAM" id="SSF57783">
    <property type="entry name" value="Zinc beta-ribbon"/>
    <property type="match status" value="1"/>
</dbReference>
<accession>A0A7C5VJL5</accession>
<dbReference type="Gene3D" id="3.40.1360.10">
    <property type="match status" value="1"/>
</dbReference>
<dbReference type="CDD" id="cd01029">
    <property type="entry name" value="TOPRIM_primases"/>
    <property type="match status" value="1"/>
</dbReference>
<comment type="caution">
    <text evidence="1">The sequence shown here is derived from an EMBL/GenBank/DDBJ whole genome shotgun (WGS) entry which is preliminary data.</text>
</comment>
<gene>
    <name evidence="1" type="ORF">ENM28_04865</name>
</gene>